<dbReference type="SFLD" id="SFLDS00029">
    <property type="entry name" value="Radical_SAM"/>
    <property type="match status" value="1"/>
</dbReference>
<keyword evidence="7" id="KW-0408">Iron</keyword>
<evidence type="ECO:0000256" key="5">
    <source>
        <dbReference type="ARBA" id="ARBA00022723"/>
    </source>
</evidence>
<dbReference type="GO" id="GO:0043365">
    <property type="term" value="F:[formate-C-acetyltransferase]-activating enzyme activity"/>
    <property type="evidence" value="ECO:0007669"/>
    <property type="project" value="UniProtKB-EC"/>
</dbReference>
<comment type="caution">
    <text evidence="10">The sequence shown here is derived from an EMBL/GenBank/DDBJ whole genome shotgun (WGS) entry which is preliminary data.</text>
</comment>
<keyword evidence="10" id="KW-0456">Lyase</keyword>
<feature type="domain" description="Radical SAM core" evidence="9">
    <location>
        <begin position="13"/>
        <end position="234"/>
    </location>
</feature>
<dbReference type="PROSITE" id="PS01087">
    <property type="entry name" value="RADICAL_ACTIVATING"/>
    <property type="match status" value="1"/>
</dbReference>
<dbReference type="PANTHER" id="PTHR30352:SF5">
    <property type="entry name" value="PYRUVATE FORMATE-LYASE 1-ACTIVATING ENZYME"/>
    <property type="match status" value="1"/>
</dbReference>
<dbReference type="InterPro" id="IPR058240">
    <property type="entry name" value="rSAM_sf"/>
</dbReference>
<dbReference type="PANTHER" id="PTHR30352">
    <property type="entry name" value="PYRUVATE FORMATE-LYASE-ACTIVATING ENZYME"/>
    <property type="match status" value="1"/>
</dbReference>
<evidence type="ECO:0000256" key="1">
    <source>
        <dbReference type="ARBA" id="ARBA00001966"/>
    </source>
</evidence>
<dbReference type="PROSITE" id="PS51918">
    <property type="entry name" value="RADICAL_SAM"/>
    <property type="match status" value="1"/>
</dbReference>
<dbReference type="Gene3D" id="3.20.20.70">
    <property type="entry name" value="Aldolase class I"/>
    <property type="match status" value="1"/>
</dbReference>
<accession>A0A644V8I6</accession>
<dbReference type="InterPro" id="IPR001989">
    <property type="entry name" value="Radical_activat_CS"/>
</dbReference>
<dbReference type="SFLD" id="SFLDG01067">
    <property type="entry name" value="SPASM/twitch_domain_containing"/>
    <property type="match status" value="1"/>
</dbReference>
<keyword evidence="10" id="KW-0670">Pyruvate</keyword>
<evidence type="ECO:0000256" key="4">
    <source>
        <dbReference type="ARBA" id="ARBA00022691"/>
    </source>
</evidence>
<keyword evidence="8" id="KW-0411">Iron-sulfur</keyword>
<dbReference type="GO" id="GO:0051539">
    <property type="term" value="F:4 iron, 4 sulfur cluster binding"/>
    <property type="evidence" value="ECO:0007669"/>
    <property type="project" value="UniProtKB-KW"/>
</dbReference>
<evidence type="ECO:0000256" key="6">
    <source>
        <dbReference type="ARBA" id="ARBA00023002"/>
    </source>
</evidence>
<dbReference type="CDD" id="cd01335">
    <property type="entry name" value="Radical_SAM"/>
    <property type="match status" value="1"/>
</dbReference>
<name>A0A644V8I6_9ZZZZ</name>
<evidence type="ECO:0000256" key="3">
    <source>
        <dbReference type="ARBA" id="ARBA00022485"/>
    </source>
</evidence>
<keyword evidence="5" id="KW-0479">Metal-binding</keyword>
<protein>
    <submittedName>
        <fullName evidence="10">Pyruvate formate-lyase 1-activating enzyme</fullName>
        <ecNumber evidence="10">1.97.1.4</ecNumber>
    </submittedName>
</protein>
<dbReference type="EMBL" id="VSSQ01000237">
    <property type="protein sequence ID" value="MPL87355.1"/>
    <property type="molecule type" value="Genomic_DNA"/>
</dbReference>
<proteinExistence type="inferred from homology"/>
<comment type="cofactor">
    <cofactor evidence="1">
        <name>[4Fe-4S] cluster</name>
        <dbReference type="ChEBI" id="CHEBI:49883"/>
    </cofactor>
</comment>
<dbReference type="EC" id="1.97.1.4" evidence="10"/>
<dbReference type="GO" id="GO:0046872">
    <property type="term" value="F:metal ion binding"/>
    <property type="evidence" value="ECO:0007669"/>
    <property type="project" value="UniProtKB-KW"/>
</dbReference>
<evidence type="ECO:0000256" key="7">
    <source>
        <dbReference type="ARBA" id="ARBA00023004"/>
    </source>
</evidence>
<dbReference type="GO" id="GO:0016829">
    <property type="term" value="F:lyase activity"/>
    <property type="evidence" value="ECO:0007669"/>
    <property type="project" value="UniProtKB-KW"/>
</dbReference>
<gene>
    <name evidence="10" type="primary">pflA_3</name>
    <name evidence="10" type="ORF">SDC9_33355</name>
</gene>
<dbReference type="SUPFAM" id="SSF102114">
    <property type="entry name" value="Radical SAM enzymes"/>
    <property type="match status" value="1"/>
</dbReference>
<dbReference type="Pfam" id="PF04055">
    <property type="entry name" value="Radical_SAM"/>
    <property type="match status" value="1"/>
</dbReference>
<keyword evidence="3" id="KW-0004">4Fe-4S</keyword>
<sequence>MIRIHSVESLGTFDGPGVRMVLFLQGCNFKCLYCANPDTIELSGESRPYDYEELMKLARSQRPFFGKKGGITVSGGEPLMQASAIIPFFSRLKAEGFNTCIDTNGSYLNDAVKELLRYTDLVLLDIKEIDDAAHKKMTGITNKATLRMAEYLHEINKPVWVRYVLVPGYTDEEEHLHELGRFLQPMTNIQKLEIQPYHKLGIHKYKSLGWKYELEGVEQNTPEQLKKAKEIFGQYVREVVVN</sequence>
<dbReference type="InterPro" id="IPR013785">
    <property type="entry name" value="Aldolase_TIM"/>
</dbReference>
<keyword evidence="6 10" id="KW-0560">Oxidoreductase</keyword>
<evidence type="ECO:0000313" key="10">
    <source>
        <dbReference type="EMBL" id="MPL87355.1"/>
    </source>
</evidence>
<dbReference type="SFLD" id="SFLDG01066">
    <property type="entry name" value="organic_radical-activating_enz"/>
    <property type="match status" value="1"/>
</dbReference>
<reference evidence="10" key="1">
    <citation type="submission" date="2019-08" db="EMBL/GenBank/DDBJ databases">
        <authorList>
            <person name="Kucharzyk K."/>
            <person name="Murdoch R.W."/>
            <person name="Higgins S."/>
            <person name="Loffler F."/>
        </authorList>
    </citation>
    <scope>NUCLEOTIDE SEQUENCE</scope>
</reference>
<dbReference type="AlphaFoldDB" id="A0A644V8I6"/>
<comment type="similarity">
    <text evidence="2">Belongs to the organic radical-activating enzymes family.</text>
</comment>
<dbReference type="InterPro" id="IPR012838">
    <property type="entry name" value="PFL1_activating"/>
</dbReference>
<evidence type="ECO:0000256" key="2">
    <source>
        <dbReference type="ARBA" id="ARBA00009777"/>
    </source>
</evidence>
<organism evidence="10">
    <name type="scientific">bioreactor metagenome</name>
    <dbReference type="NCBI Taxonomy" id="1076179"/>
    <lineage>
        <taxon>unclassified sequences</taxon>
        <taxon>metagenomes</taxon>
        <taxon>ecological metagenomes</taxon>
    </lineage>
</organism>
<evidence type="ECO:0000259" key="9">
    <source>
        <dbReference type="PROSITE" id="PS51918"/>
    </source>
</evidence>
<evidence type="ECO:0000256" key="8">
    <source>
        <dbReference type="ARBA" id="ARBA00023014"/>
    </source>
</evidence>
<keyword evidence="4" id="KW-0949">S-adenosyl-L-methionine</keyword>
<dbReference type="InterPro" id="IPR034457">
    <property type="entry name" value="Organic_radical-activating"/>
</dbReference>
<dbReference type="NCBIfam" id="TIGR02493">
    <property type="entry name" value="PFLA"/>
    <property type="match status" value="1"/>
</dbReference>
<dbReference type="InterPro" id="IPR007197">
    <property type="entry name" value="rSAM"/>
</dbReference>